<keyword evidence="4" id="KW-1185">Reference proteome</keyword>
<organism evidence="3 4">
    <name type="scientific">Nocardioides anomalus</name>
    <dbReference type="NCBI Taxonomy" id="2712223"/>
    <lineage>
        <taxon>Bacteria</taxon>
        <taxon>Bacillati</taxon>
        <taxon>Actinomycetota</taxon>
        <taxon>Actinomycetes</taxon>
        <taxon>Propionibacteriales</taxon>
        <taxon>Nocardioidaceae</taxon>
        <taxon>Nocardioides</taxon>
    </lineage>
</organism>
<dbReference type="Proteomes" id="UP000502996">
    <property type="component" value="Chromosome"/>
</dbReference>
<feature type="transmembrane region" description="Helical" evidence="2">
    <location>
        <begin position="50"/>
        <end position="69"/>
    </location>
</feature>
<evidence type="ECO:0000256" key="2">
    <source>
        <dbReference type="SAM" id="Phobius"/>
    </source>
</evidence>
<dbReference type="RefSeq" id="WP_165235127.1">
    <property type="nucleotide sequence ID" value="NZ_CP049257.1"/>
</dbReference>
<keyword evidence="2" id="KW-1133">Transmembrane helix</keyword>
<reference evidence="3 4" key="1">
    <citation type="submission" date="2020-02" db="EMBL/GenBank/DDBJ databases">
        <title>Full genome sequence of Nocardioides sp. R-3366.</title>
        <authorList>
            <person name="Im W.-T."/>
        </authorList>
    </citation>
    <scope>NUCLEOTIDE SEQUENCE [LARGE SCALE GENOMIC DNA]</scope>
    <source>
        <strain evidence="3 4">R-3366</strain>
    </source>
</reference>
<keyword evidence="2" id="KW-0812">Transmembrane</keyword>
<gene>
    <name evidence="3" type="ORF">G5V58_16620</name>
</gene>
<dbReference type="AlphaFoldDB" id="A0A6G6WFR2"/>
<accession>A0A6G6WFR2</accession>
<dbReference type="KEGG" id="nano:G5V58_16620"/>
<dbReference type="EMBL" id="CP049257">
    <property type="protein sequence ID" value="QIG44181.1"/>
    <property type="molecule type" value="Genomic_DNA"/>
</dbReference>
<evidence type="ECO:0000256" key="1">
    <source>
        <dbReference type="SAM" id="MobiDB-lite"/>
    </source>
</evidence>
<feature type="transmembrane region" description="Helical" evidence="2">
    <location>
        <begin position="19"/>
        <end position="38"/>
    </location>
</feature>
<evidence type="ECO:0000313" key="3">
    <source>
        <dbReference type="EMBL" id="QIG44181.1"/>
    </source>
</evidence>
<protein>
    <submittedName>
        <fullName evidence="3">Uncharacterized protein</fullName>
    </submittedName>
</protein>
<evidence type="ECO:0000313" key="4">
    <source>
        <dbReference type="Proteomes" id="UP000502996"/>
    </source>
</evidence>
<proteinExistence type="predicted"/>
<sequence length="106" mass="11251">MNDTLNDDGRPSGRHQLNIGHLVMGIALLGILGIWALVQSDTVGGDDVRWLMPIPWVLAGAAGLTATAITGSRRYAVRQTGWAGGPEPTPTVQIPTDPTDPTEERP</sequence>
<name>A0A6G6WFR2_9ACTN</name>
<keyword evidence="2" id="KW-0472">Membrane</keyword>
<feature type="region of interest" description="Disordered" evidence="1">
    <location>
        <begin position="79"/>
        <end position="106"/>
    </location>
</feature>